<feature type="signal peptide" evidence="5">
    <location>
        <begin position="1"/>
        <end position="18"/>
    </location>
</feature>
<dbReference type="CDD" id="cd00051">
    <property type="entry name" value="EFh"/>
    <property type="match status" value="1"/>
</dbReference>
<dbReference type="SUPFAM" id="SSF48403">
    <property type="entry name" value="Ankyrin repeat"/>
    <property type="match status" value="1"/>
</dbReference>
<feature type="chain" id="PRO_5031059010" description="EF-hand domain-containing protein" evidence="5">
    <location>
        <begin position="19"/>
        <end position="310"/>
    </location>
</feature>
<evidence type="ECO:0000256" key="3">
    <source>
        <dbReference type="ARBA" id="ARBA00023043"/>
    </source>
</evidence>
<dbReference type="FunFam" id="1.10.238.10:FF:000178">
    <property type="entry name" value="Calmodulin-2 A"/>
    <property type="match status" value="1"/>
</dbReference>
<dbReference type="PROSITE" id="PS50088">
    <property type="entry name" value="ANK_REPEAT"/>
    <property type="match status" value="3"/>
</dbReference>
<dbReference type="InterPro" id="IPR011992">
    <property type="entry name" value="EF-hand-dom_pair"/>
</dbReference>
<dbReference type="Pfam" id="PF13499">
    <property type="entry name" value="EF-hand_7"/>
    <property type="match status" value="1"/>
</dbReference>
<evidence type="ECO:0000256" key="4">
    <source>
        <dbReference type="PROSITE-ProRule" id="PRU00023"/>
    </source>
</evidence>
<feature type="repeat" description="ANK" evidence="4">
    <location>
        <begin position="106"/>
        <end position="131"/>
    </location>
</feature>
<sequence length="310" mass="33939">MFIHLLILPARFFPLCVQLCAPLHLAAENGHAHVVELLLKGNANVNARDVLGRKAVDVAADRKVIKLLKAGGAMTLERAVAEGDIAALDSILDAMGDKAISTVDGQGDSLLHIAADKGSLNVCQNLINKGVLDINARGLYHRTPLHYAAARGHVAVARYLILRGADVTMTDVDGMTALDIAASDDILALLWDSAPDSFKNPSKVMKGGKQQSRKIRPEEIELSEEELRDIRESFELFDADGSGAIDFQELKVAMKMMHYNLTTNELKKFFERVDGDGSGEIELDEFVLLMKIVMVEMKVDDDESEDDDDI</sequence>
<dbReference type="Gene3D" id="1.10.238.10">
    <property type="entry name" value="EF-hand"/>
    <property type="match status" value="1"/>
</dbReference>
<dbReference type="EMBL" id="HBIB01005106">
    <property type="protein sequence ID" value="CAE0240890.1"/>
    <property type="molecule type" value="Transcribed_RNA"/>
</dbReference>
<evidence type="ECO:0000313" key="7">
    <source>
        <dbReference type="EMBL" id="CAE0240890.1"/>
    </source>
</evidence>
<dbReference type="Pfam" id="PF00023">
    <property type="entry name" value="Ank"/>
    <property type="match status" value="1"/>
</dbReference>
<dbReference type="SMART" id="SM00248">
    <property type="entry name" value="ANK"/>
    <property type="match status" value="3"/>
</dbReference>
<feature type="domain" description="EF-hand" evidence="6">
    <location>
        <begin position="225"/>
        <end position="260"/>
    </location>
</feature>
<dbReference type="PROSITE" id="PS50222">
    <property type="entry name" value="EF_HAND_2"/>
    <property type="match status" value="2"/>
</dbReference>
<evidence type="ECO:0000256" key="1">
    <source>
        <dbReference type="ARBA" id="ARBA00022737"/>
    </source>
</evidence>
<keyword evidence="5" id="KW-0732">Signal</keyword>
<reference evidence="7" key="1">
    <citation type="submission" date="2021-01" db="EMBL/GenBank/DDBJ databases">
        <authorList>
            <person name="Corre E."/>
            <person name="Pelletier E."/>
            <person name="Niang G."/>
            <person name="Scheremetjew M."/>
            <person name="Finn R."/>
            <person name="Kale V."/>
            <person name="Holt S."/>
            <person name="Cochrane G."/>
            <person name="Meng A."/>
            <person name="Brown T."/>
            <person name="Cohen L."/>
        </authorList>
    </citation>
    <scope>NUCLEOTIDE SEQUENCE</scope>
    <source>
        <strain evidence="7">NIES-2562</strain>
    </source>
</reference>
<dbReference type="InterPro" id="IPR018247">
    <property type="entry name" value="EF_Hand_1_Ca_BS"/>
</dbReference>
<dbReference type="Pfam" id="PF12796">
    <property type="entry name" value="Ank_2"/>
    <property type="match status" value="1"/>
</dbReference>
<evidence type="ECO:0000256" key="2">
    <source>
        <dbReference type="ARBA" id="ARBA00022837"/>
    </source>
</evidence>
<dbReference type="SUPFAM" id="SSF47473">
    <property type="entry name" value="EF-hand"/>
    <property type="match status" value="1"/>
</dbReference>
<organism evidence="7">
    <name type="scientific">Palpitomonas bilix</name>
    <dbReference type="NCBI Taxonomy" id="652834"/>
    <lineage>
        <taxon>Eukaryota</taxon>
        <taxon>Eukaryota incertae sedis</taxon>
    </lineage>
</organism>
<keyword evidence="3 4" id="KW-0040">ANK repeat</keyword>
<dbReference type="InterPro" id="IPR002110">
    <property type="entry name" value="Ankyrin_rpt"/>
</dbReference>
<accession>A0A7S3CYJ2</accession>
<dbReference type="Gene3D" id="1.25.40.20">
    <property type="entry name" value="Ankyrin repeat-containing domain"/>
    <property type="match status" value="2"/>
</dbReference>
<evidence type="ECO:0000259" key="6">
    <source>
        <dbReference type="PROSITE" id="PS50222"/>
    </source>
</evidence>
<feature type="domain" description="EF-hand" evidence="6">
    <location>
        <begin position="261"/>
        <end position="296"/>
    </location>
</feature>
<dbReference type="AlphaFoldDB" id="A0A7S3CYJ2"/>
<dbReference type="InterPro" id="IPR036770">
    <property type="entry name" value="Ankyrin_rpt-contain_sf"/>
</dbReference>
<dbReference type="InterPro" id="IPR002048">
    <property type="entry name" value="EF_hand_dom"/>
</dbReference>
<feature type="repeat" description="ANK" evidence="4">
    <location>
        <begin position="18"/>
        <end position="50"/>
    </location>
</feature>
<evidence type="ECO:0000256" key="5">
    <source>
        <dbReference type="SAM" id="SignalP"/>
    </source>
</evidence>
<name>A0A7S3CYJ2_9EUKA</name>
<keyword evidence="1" id="KW-0677">Repeat</keyword>
<feature type="repeat" description="ANK" evidence="4">
    <location>
        <begin position="140"/>
        <end position="172"/>
    </location>
</feature>
<dbReference type="PROSITE" id="PS00018">
    <property type="entry name" value="EF_HAND_1"/>
    <property type="match status" value="2"/>
</dbReference>
<protein>
    <recommendedName>
        <fullName evidence="6">EF-hand domain-containing protein</fullName>
    </recommendedName>
</protein>
<dbReference type="PANTHER" id="PTHR24171:SF10">
    <property type="entry name" value="ANKYRIN REPEAT DOMAIN-CONTAINING PROTEIN 29-LIKE"/>
    <property type="match status" value="1"/>
</dbReference>
<dbReference type="GO" id="GO:0043226">
    <property type="term" value="C:organelle"/>
    <property type="evidence" value="ECO:0007669"/>
    <property type="project" value="UniProtKB-ARBA"/>
</dbReference>
<dbReference type="PROSITE" id="PS50297">
    <property type="entry name" value="ANK_REP_REGION"/>
    <property type="match status" value="3"/>
</dbReference>
<gene>
    <name evidence="7" type="ORF">PBIL07802_LOCUS3051</name>
</gene>
<dbReference type="SMART" id="SM00054">
    <property type="entry name" value="EFh"/>
    <property type="match status" value="2"/>
</dbReference>
<keyword evidence="2" id="KW-0106">Calcium</keyword>
<dbReference type="PANTHER" id="PTHR24171">
    <property type="entry name" value="ANKYRIN REPEAT DOMAIN-CONTAINING PROTEIN 39-RELATED"/>
    <property type="match status" value="1"/>
</dbReference>
<proteinExistence type="predicted"/>
<dbReference type="GO" id="GO:0005509">
    <property type="term" value="F:calcium ion binding"/>
    <property type="evidence" value="ECO:0007669"/>
    <property type="project" value="InterPro"/>
</dbReference>